<dbReference type="EMBL" id="LR824558">
    <property type="protein sequence ID" value="CAH1642515.1"/>
    <property type="molecule type" value="Genomic_DNA"/>
</dbReference>
<dbReference type="Gene3D" id="2.40.10.10">
    <property type="entry name" value="Trypsin-like serine proteases"/>
    <property type="match status" value="2"/>
</dbReference>
<keyword evidence="5" id="KW-1185">Reference proteome</keyword>
<dbReference type="Proteomes" id="UP001153321">
    <property type="component" value="Chromosome 27"/>
</dbReference>
<accession>A0A9P0N7D5</accession>
<evidence type="ECO:0000256" key="1">
    <source>
        <dbReference type="ARBA" id="ARBA00023157"/>
    </source>
</evidence>
<protein>
    <recommendedName>
        <fullName evidence="3">Peptidase S1 domain-containing protein</fullName>
    </recommendedName>
</protein>
<reference evidence="4" key="1">
    <citation type="submission" date="2022-02" db="EMBL/GenBank/DDBJ databases">
        <authorList>
            <person name="King R."/>
        </authorList>
    </citation>
    <scope>NUCLEOTIDE SEQUENCE</scope>
</reference>
<dbReference type="AlphaFoldDB" id="A0A9P0N7D5"/>
<dbReference type="Pfam" id="PF00089">
    <property type="entry name" value="Trypsin"/>
    <property type="match status" value="1"/>
</dbReference>
<comment type="similarity">
    <text evidence="2">Belongs to the peptidase S1 family. CLIP subfamily.</text>
</comment>
<evidence type="ECO:0000256" key="2">
    <source>
        <dbReference type="ARBA" id="ARBA00024195"/>
    </source>
</evidence>
<sequence>MAMELSQYIVPACLPTEPVEDAKAVVTGWGPIHYNTKVSDILQKGDSGGPLQIKSDKINCMYIVVGVTSHGRKVCSTPDSAGVYTKVDSYVPWIENIVWSN</sequence>
<organism evidence="4 5">
    <name type="scientific">Spodoptera littoralis</name>
    <name type="common">Egyptian cotton leafworm</name>
    <dbReference type="NCBI Taxonomy" id="7109"/>
    <lineage>
        <taxon>Eukaryota</taxon>
        <taxon>Metazoa</taxon>
        <taxon>Ecdysozoa</taxon>
        <taxon>Arthropoda</taxon>
        <taxon>Hexapoda</taxon>
        <taxon>Insecta</taxon>
        <taxon>Pterygota</taxon>
        <taxon>Neoptera</taxon>
        <taxon>Endopterygota</taxon>
        <taxon>Lepidoptera</taxon>
        <taxon>Glossata</taxon>
        <taxon>Ditrysia</taxon>
        <taxon>Noctuoidea</taxon>
        <taxon>Noctuidae</taxon>
        <taxon>Amphipyrinae</taxon>
        <taxon>Spodoptera</taxon>
    </lineage>
</organism>
<dbReference type="PANTHER" id="PTHR24256">
    <property type="entry name" value="TRYPTASE-RELATED"/>
    <property type="match status" value="1"/>
</dbReference>
<evidence type="ECO:0000313" key="4">
    <source>
        <dbReference type="EMBL" id="CAH1642515.1"/>
    </source>
</evidence>
<keyword evidence="1" id="KW-1015">Disulfide bond</keyword>
<proteinExistence type="inferred from homology"/>
<dbReference type="GO" id="GO:0006508">
    <property type="term" value="P:proteolysis"/>
    <property type="evidence" value="ECO:0007669"/>
    <property type="project" value="InterPro"/>
</dbReference>
<dbReference type="InterPro" id="IPR009003">
    <property type="entry name" value="Peptidase_S1_PA"/>
</dbReference>
<evidence type="ECO:0000313" key="5">
    <source>
        <dbReference type="Proteomes" id="UP001153321"/>
    </source>
</evidence>
<gene>
    <name evidence="4" type="ORF">SPLIT_LOCUS7871</name>
</gene>
<dbReference type="InterPro" id="IPR043504">
    <property type="entry name" value="Peptidase_S1_PA_chymotrypsin"/>
</dbReference>
<dbReference type="SUPFAM" id="SSF50494">
    <property type="entry name" value="Trypsin-like serine proteases"/>
    <property type="match status" value="1"/>
</dbReference>
<feature type="domain" description="Peptidase S1" evidence="3">
    <location>
        <begin position="44"/>
        <end position="94"/>
    </location>
</feature>
<name>A0A9P0N7D5_SPOLI</name>
<dbReference type="InterPro" id="IPR001254">
    <property type="entry name" value="Trypsin_dom"/>
</dbReference>
<dbReference type="InterPro" id="IPR051487">
    <property type="entry name" value="Ser/Thr_Proteases_Immune/Dev"/>
</dbReference>
<dbReference type="GO" id="GO:0004252">
    <property type="term" value="F:serine-type endopeptidase activity"/>
    <property type="evidence" value="ECO:0007669"/>
    <property type="project" value="InterPro"/>
</dbReference>
<evidence type="ECO:0000259" key="3">
    <source>
        <dbReference type="Pfam" id="PF00089"/>
    </source>
</evidence>